<feature type="binding site" evidence="9">
    <location>
        <position position="545"/>
    </location>
    <ligand>
        <name>acetyl-CoA</name>
        <dbReference type="ChEBI" id="CHEBI:57288"/>
    </ligand>
</feature>
<keyword evidence="3 9" id="KW-0808">Transferase</keyword>
<evidence type="ECO:0000256" key="4">
    <source>
        <dbReference type="ARBA" id="ARBA00022694"/>
    </source>
</evidence>
<dbReference type="Pfam" id="PF08351">
    <property type="entry name" value="TmcA_N"/>
    <property type="match status" value="1"/>
</dbReference>
<comment type="similarity">
    <text evidence="9">Belongs to the TmcA family.</text>
</comment>
<keyword evidence="7 9" id="KW-0694">RNA-binding</keyword>
<dbReference type="InterPro" id="IPR007807">
    <property type="entry name" value="TcmA/NAT10_helicase"/>
</dbReference>
<dbReference type="Proteomes" id="UP000003374">
    <property type="component" value="Unassembled WGS sequence"/>
</dbReference>
<protein>
    <recommendedName>
        <fullName evidence="9">tRNA(Met) cytidine acetyltransferase TmcA</fullName>
        <ecNumber evidence="9">2.3.1.193</ecNumber>
    </recommendedName>
</protein>
<dbReference type="Pfam" id="PF05127">
    <property type="entry name" value="NAT10_TcmA_helicase"/>
    <property type="match status" value="1"/>
</dbReference>
<accession>A4BT93</accession>
<dbReference type="GO" id="GO:1990883">
    <property type="term" value="F:18S rRNA cytidine N-acetyltransferase activity"/>
    <property type="evidence" value="ECO:0007669"/>
    <property type="project" value="TreeGrafter"/>
</dbReference>
<keyword evidence="6 9" id="KW-0067">ATP-binding</keyword>
<dbReference type="eggNOG" id="COG1444">
    <property type="taxonomic scope" value="Bacteria"/>
</dbReference>
<dbReference type="InterPro" id="IPR016181">
    <property type="entry name" value="Acyl_CoA_acyltransferase"/>
</dbReference>
<dbReference type="GO" id="GO:0000049">
    <property type="term" value="F:tRNA binding"/>
    <property type="evidence" value="ECO:0007669"/>
    <property type="project" value="UniProtKB-UniRule"/>
</dbReference>
<dbReference type="GO" id="GO:1904812">
    <property type="term" value="P:rRNA acetylation involved in maturation of SSU-rRNA"/>
    <property type="evidence" value="ECO:0007669"/>
    <property type="project" value="TreeGrafter"/>
</dbReference>
<keyword evidence="8 9" id="KW-0012">Acyltransferase</keyword>
<keyword evidence="4 9" id="KW-0819">tRNA processing</keyword>
<dbReference type="GO" id="GO:0051391">
    <property type="term" value="P:tRNA acetylation"/>
    <property type="evidence" value="ECO:0007669"/>
    <property type="project" value="UniProtKB-UniRule"/>
</dbReference>
<evidence type="ECO:0000256" key="1">
    <source>
        <dbReference type="ARBA" id="ARBA00022490"/>
    </source>
</evidence>
<dbReference type="HAMAP" id="MF_01886">
    <property type="entry name" value="tRNA_acetyltr_TmcA"/>
    <property type="match status" value="1"/>
</dbReference>
<evidence type="ECO:0000256" key="8">
    <source>
        <dbReference type="ARBA" id="ARBA00023315"/>
    </source>
</evidence>
<gene>
    <name evidence="9" type="primary">tmcA</name>
    <name evidence="11" type="ORF">NB231_07492</name>
</gene>
<evidence type="ECO:0000256" key="6">
    <source>
        <dbReference type="ARBA" id="ARBA00022840"/>
    </source>
</evidence>
<feature type="binding site" evidence="9">
    <location>
        <begin position="505"/>
        <end position="507"/>
    </location>
    <ligand>
        <name>acetyl-CoA</name>
        <dbReference type="ChEBI" id="CHEBI:57288"/>
    </ligand>
</feature>
<comment type="subcellular location">
    <subcellularLocation>
        <location evidence="9">Cytoplasm</location>
    </subcellularLocation>
</comment>
<dbReference type="InterPro" id="IPR024914">
    <property type="entry name" value="tRNA_acetyltr_TmcA"/>
</dbReference>
<feature type="binding site" evidence="9">
    <location>
        <position position="190"/>
    </location>
    <ligand>
        <name>ATP</name>
        <dbReference type="ChEBI" id="CHEBI:30616"/>
    </ligand>
</feature>
<dbReference type="EC" id="2.3.1.193" evidence="9"/>
<dbReference type="PROSITE" id="PS51186">
    <property type="entry name" value="GNAT"/>
    <property type="match status" value="1"/>
</dbReference>
<evidence type="ECO:0000256" key="3">
    <source>
        <dbReference type="ARBA" id="ARBA00022679"/>
    </source>
</evidence>
<dbReference type="InterPro" id="IPR014001">
    <property type="entry name" value="Helicase_ATP-bd"/>
</dbReference>
<evidence type="ECO:0000256" key="5">
    <source>
        <dbReference type="ARBA" id="ARBA00022741"/>
    </source>
</evidence>
<dbReference type="GO" id="GO:0051392">
    <property type="term" value="F:tRNA cytidine N4-acetyltransferase activity"/>
    <property type="evidence" value="ECO:0007669"/>
    <property type="project" value="UniProtKB-UniRule"/>
</dbReference>
<keyword evidence="5 9" id="KW-0547">Nucleotide-binding</keyword>
<dbReference type="InterPro" id="IPR013562">
    <property type="entry name" value="TmcA/NAT10_N"/>
</dbReference>
<keyword evidence="12" id="KW-1185">Reference proteome</keyword>
<dbReference type="Gene3D" id="1.20.120.890">
    <property type="entry name" value="tRNA(Met) cytidine acetyltransferase, tail domain"/>
    <property type="match status" value="1"/>
</dbReference>
<evidence type="ECO:0000256" key="7">
    <source>
        <dbReference type="ARBA" id="ARBA00022884"/>
    </source>
</evidence>
<comment type="caution">
    <text evidence="9">Lacks conserved residue(s) required for the propagation of feature annotation.</text>
</comment>
<dbReference type="InterPro" id="IPR000182">
    <property type="entry name" value="GNAT_dom"/>
</dbReference>
<dbReference type="EMBL" id="AAOF01000013">
    <property type="protein sequence ID" value="EAR20995.1"/>
    <property type="molecule type" value="Genomic_DNA"/>
</dbReference>
<evidence type="ECO:0000256" key="2">
    <source>
        <dbReference type="ARBA" id="ARBA00022555"/>
    </source>
</evidence>
<comment type="function">
    <text evidence="9">Catalyzes the formation of N(4)-acetylcytidine (ac(4)C) at the wobble position of tRNA(Met), by using acetyl-CoA as an acetyl donor and ATP (or GTP).</text>
</comment>
<feature type="binding site" evidence="9">
    <location>
        <position position="552"/>
    </location>
    <ligand>
        <name>acetyl-CoA</name>
        <dbReference type="ChEBI" id="CHEBI:57288"/>
    </ligand>
</feature>
<proteinExistence type="inferred from homology"/>
<comment type="caution">
    <text evidence="11">The sequence shown here is derived from an EMBL/GenBank/DDBJ whole genome shotgun (WGS) entry which is preliminary data.</text>
</comment>
<sequence length="733" mass="80087">MQALREFATALIGVGRAAHHRQIVVIAGKHDWCLEQADLLLEQSQLATIAWLGDRPPTAAITPLNIGRTQLVLGKEIDALVVDAWDGFDPDAFGATIGAVHGGGLVLLLAPPLAKWPDYADPATDRIATYPYTRRQLTGRYLKRLVRVIRSSTHALVLEPNQPLPRVAAPTLAQSGTVVASSRTLPTPDQQRAIAAIERCARGHRHRPVVLTSDRGRGKSAALGIAAARLLRAGYTQIIVTAPSLASAATVFTHARCLMPDAHAARGYLSDGRGRLEFMAPDALLRRPQAAELLLVDEAAAISTAILSALLGRYARIVFASTVHGYEGTGRGFALRFRQVLDRHTPDWREYWLETPIRWAADDPAERFAFQALLLNALPAPQAALVDATAGRCQLERLDRDVLVDDEPTLSELFGLLVLAHYRTTPGDLRQLLDAPGLSVWVLRDQRHIAAAALVIDEGGFPPALARAIWLGLRRPQGHLVAQSLAAHAGLAQAPTLHGRRVLRIAVHPACRRRGLGTRLLGGIFGDARGHGIDYLAAAFGVTNELLGFWTRFGMQIVRLGNHREASSGNCSAIVLRALSQTGEQFIKAAAARFADRLPALLNEPLRDLDPALALTLLQQFERPGAPAPEEWDDLLAFGFGRRQYMDTLPALQRLTHYALTDPRLTAALSRSEQLTLLARTLQRREWSELAGYLAVPGRRQVVAALRTSVRRLALISTEPQVRHRARELLQAR</sequence>
<dbReference type="Gene3D" id="3.40.630.30">
    <property type="match status" value="1"/>
</dbReference>
<dbReference type="PANTHER" id="PTHR10925:SF5">
    <property type="entry name" value="RNA CYTIDINE ACETYLTRANSFERASE"/>
    <property type="match status" value="1"/>
</dbReference>
<feature type="binding site" evidence="9">
    <location>
        <position position="358"/>
    </location>
    <ligand>
        <name>ATP</name>
        <dbReference type="ChEBI" id="CHEBI:30616"/>
    </ligand>
</feature>
<dbReference type="AlphaFoldDB" id="A4BT93"/>
<dbReference type="GO" id="GO:0002101">
    <property type="term" value="P:tRNA wobble cytosine modification"/>
    <property type="evidence" value="ECO:0007669"/>
    <property type="project" value="UniProtKB-UniRule"/>
</dbReference>
<comment type="catalytic activity">
    <reaction evidence="9">
        <text>cytidine(34) in elongator tRNA(Met) + acetyl-CoA + ATP + H2O = N(4)-acetylcytidine(34) in elongator tRNA(Met) + ADP + phosphate + CoA + H(+)</text>
        <dbReference type="Rhea" id="RHEA:43788"/>
        <dbReference type="Rhea" id="RHEA-COMP:10693"/>
        <dbReference type="Rhea" id="RHEA-COMP:10694"/>
        <dbReference type="ChEBI" id="CHEBI:15377"/>
        <dbReference type="ChEBI" id="CHEBI:15378"/>
        <dbReference type="ChEBI" id="CHEBI:30616"/>
        <dbReference type="ChEBI" id="CHEBI:43474"/>
        <dbReference type="ChEBI" id="CHEBI:57287"/>
        <dbReference type="ChEBI" id="CHEBI:57288"/>
        <dbReference type="ChEBI" id="CHEBI:74900"/>
        <dbReference type="ChEBI" id="CHEBI:82748"/>
        <dbReference type="ChEBI" id="CHEBI:456216"/>
        <dbReference type="EC" id="2.3.1.193"/>
    </reaction>
</comment>
<name>A4BT93_9GAMM</name>
<dbReference type="PANTHER" id="PTHR10925">
    <property type="entry name" value="N-ACETYLTRANSFERASE 10"/>
    <property type="match status" value="1"/>
</dbReference>
<dbReference type="Pfam" id="PF13718">
    <property type="entry name" value="GNAT_acetyltr_2"/>
    <property type="match status" value="2"/>
</dbReference>
<keyword evidence="2 9" id="KW-0820">tRNA-binding</keyword>
<dbReference type="GO" id="GO:0005737">
    <property type="term" value="C:cytoplasm"/>
    <property type="evidence" value="ECO:0007669"/>
    <property type="project" value="UniProtKB-SubCell"/>
</dbReference>
<feature type="domain" description="N-acetyltransferase" evidence="10">
    <location>
        <begin position="438"/>
        <end position="581"/>
    </location>
</feature>
<dbReference type="Gene3D" id="3.40.50.11040">
    <property type="match status" value="1"/>
</dbReference>
<organism evidence="11 12">
    <name type="scientific">Nitrococcus mobilis Nb-231</name>
    <dbReference type="NCBI Taxonomy" id="314278"/>
    <lineage>
        <taxon>Bacteria</taxon>
        <taxon>Pseudomonadati</taxon>
        <taxon>Pseudomonadota</taxon>
        <taxon>Gammaproteobacteria</taxon>
        <taxon>Chromatiales</taxon>
        <taxon>Ectothiorhodospiraceae</taxon>
        <taxon>Nitrococcus</taxon>
    </lineage>
</organism>
<dbReference type="SMART" id="SM00487">
    <property type="entry name" value="DEXDc"/>
    <property type="match status" value="1"/>
</dbReference>
<dbReference type="SUPFAM" id="SSF55729">
    <property type="entry name" value="Acyl-CoA N-acyltransferases (Nat)"/>
    <property type="match status" value="1"/>
</dbReference>
<evidence type="ECO:0000259" key="10">
    <source>
        <dbReference type="PROSITE" id="PS51186"/>
    </source>
</evidence>
<dbReference type="SUPFAM" id="SSF52540">
    <property type="entry name" value="P-loop containing nucleoside triphosphate hydrolases"/>
    <property type="match status" value="1"/>
</dbReference>
<evidence type="ECO:0000313" key="11">
    <source>
        <dbReference type="EMBL" id="EAR20995.1"/>
    </source>
</evidence>
<dbReference type="InterPro" id="IPR032672">
    <property type="entry name" value="TmcA/NAT10/Kre33"/>
</dbReference>
<dbReference type="GO" id="GO:0005524">
    <property type="term" value="F:ATP binding"/>
    <property type="evidence" value="ECO:0007669"/>
    <property type="project" value="UniProtKB-UniRule"/>
</dbReference>
<dbReference type="HOGENOM" id="CLU_004652_1_0_6"/>
<evidence type="ECO:0000313" key="12">
    <source>
        <dbReference type="Proteomes" id="UP000003374"/>
    </source>
</evidence>
<evidence type="ECO:0000256" key="9">
    <source>
        <dbReference type="HAMAP-Rule" id="MF_01886"/>
    </source>
</evidence>
<reference evidence="11 12" key="1">
    <citation type="submission" date="2006-02" db="EMBL/GenBank/DDBJ databases">
        <authorList>
            <person name="Waterbury J."/>
            <person name="Ferriera S."/>
            <person name="Johnson J."/>
            <person name="Kravitz S."/>
            <person name="Halpern A."/>
            <person name="Remington K."/>
            <person name="Beeson K."/>
            <person name="Tran B."/>
            <person name="Rogers Y.-H."/>
            <person name="Friedman R."/>
            <person name="Venter J.C."/>
        </authorList>
    </citation>
    <scope>NUCLEOTIDE SEQUENCE [LARGE SCALE GENOMIC DNA]</scope>
    <source>
        <strain evidence="11 12">Nb-231</strain>
    </source>
</reference>
<keyword evidence="1 9" id="KW-0963">Cytoplasm</keyword>
<dbReference type="STRING" id="314278.NB231_07492"/>
<dbReference type="Gene3D" id="3.40.50.300">
    <property type="entry name" value="P-loop containing nucleotide triphosphate hydrolases"/>
    <property type="match status" value="1"/>
</dbReference>
<dbReference type="InterPro" id="IPR027417">
    <property type="entry name" value="P-loop_NTPase"/>
</dbReference>
<dbReference type="InterPro" id="IPR038321">
    <property type="entry name" value="TmcA_C_sf"/>
</dbReference>
<dbReference type="CDD" id="cd04301">
    <property type="entry name" value="NAT_SF"/>
    <property type="match status" value="1"/>
</dbReference>